<dbReference type="AlphaFoldDB" id="A0AAD5AAX5"/>
<evidence type="ECO:0000313" key="8">
    <source>
        <dbReference type="Proteomes" id="UP001205998"/>
    </source>
</evidence>
<dbReference type="InterPro" id="IPR016024">
    <property type="entry name" value="ARM-type_fold"/>
</dbReference>
<dbReference type="GO" id="GO:0000502">
    <property type="term" value="C:proteasome complex"/>
    <property type="evidence" value="ECO:0007669"/>
    <property type="project" value="UniProtKB-KW"/>
</dbReference>
<keyword evidence="7" id="KW-0647">Proteasome</keyword>
<organism evidence="7 8">
    <name type="scientific">Silurus asotus</name>
    <name type="common">Amur catfish</name>
    <name type="synonym">Parasilurus asotus</name>
    <dbReference type="NCBI Taxonomy" id="30991"/>
    <lineage>
        <taxon>Eukaryota</taxon>
        <taxon>Metazoa</taxon>
        <taxon>Chordata</taxon>
        <taxon>Craniata</taxon>
        <taxon>Vertebrata</taxon>
        <taxon>Euteleostomi</taxon>
        <taxon>Actinopterygii</taxon>
        <taxon>Neopterygii</taxon>
        <taxon>Teleostei</taxon>
        <taxon>Ostariophysi</taxon>
        <taxon>Siluriformes</taxon>
        <taxon>Siluridae</taxon>
        <taxon>Silurus</taxon>
    </lineage>
</organism>
<evidence type="ECO:0000256" key="6">
    <source>
        <dbReference type="ARBA" id="ARBA00064552"/>
    </source>
</evidence>
<dbReference type="InterPro" id="IPR011989">
    <property type="entry name" value="ARM-like"/>
</dbReference>
<dbReference type="EMBL" id="MU563656">
    <property type="protein sequence ID" value="KAI5612936.1"/>
    <property type="molecule type" value="Genomic_DNA"/>
</dbReference>
<dbReference type="Gene3D" id="1.25.10.10">
    <property type="entry name" value="Leucine-rich Repeat Variant"/>
    <property type="match status" value="2"/>
</dbReference>
<evidence type="ECO:0000256" key="4">
    <source>
        <dbReference type="ARBA" id="ARBA00023186"/>
    </source>
</evidence>
<sequence>MASAIERLLAEIAEVEDPIEGLKSLRTAVLATPAIPLRETVSIAQLGIIFSLLNTNDKEQIDVCVEILGRVLEVLDPAHLAFTYKVELQSGLNHPNDSVKLLSLTQIRRVLGNVDGVKELTNNPEILQDVIQCMVADSIGVSKEVCSKFVLGRVLEVLDPAHLAFTYKVELQSGLNHPNDSVKLLSLTQIRRVLGNADGVKELTNNPEILQDVIQCMVADSIGVSKEAISALRKLTDTKAGLDALFRSDLLEKLKNVMAVSDIVRYRVYELVVLICSVSPVSLGYCVSSNIVSKLLEELTGDDVLLRVTAIEMVTNLAQSHHGRQYLAQQGIMDKIYNMILAAESDPFSNFYLPGLVKFFGNLAIIDSPQQVCEKYPAFLNMVFAMAMSPDSTQIPVALDTLGVLGGTVEGKQVLHKTGEQFNTVVKRMSRLAQDGATELRVRSLEAIAQLLTLPVEQQTDDLLLLTESWLCSLSSDPMEMIKNISTQPFPELHCSALHIFTAIACQAWGQRMMMSSPGFAEWVVERSVSKGKEVKDCKFELVSALLSSPSTQEIFGAQNYLKLKRYLKEGPYHVEAIASVTTEGAD</sequence>
<evidence type="ECO:0000256" key="3">
    <source>
        <dbReference type="ARBA" id="ARBA00022990"/>
    </source>
</evidence>
<evidence type="ECO:0000256" key="2">
    <source>
        <dbReference type="ARBA" id="ARBA00014933"/>
    </source>
</evidence>
<accession>A0AAD5AAX5</accession>
<comment type="caution">
    <text evidence="7">The sequence shown here is derived from an EMBL/GenBank/DDBJ whole genome shotgun (WGS) entry which is preliminary data.</text>
</comment>
<dbReference type="PANTHER" id="PTHR13554:SF10">
    <property type="entry name" value="26S PROTEASOME NON-ATPASE REGULATORY SUBUNIT 5"/>
    <property type="match status" value="1"/>
</dbReference>
<keyword evidence="3" id="KW-0007">Acetylation</keyword>
<name>A0AAD5AAX5_SILAS</name>
<dbReference type="Proteomes" id="UP001205998">
    <property type="component" value="Unassembled WGS sequence"/>
</dbReference>
<evidence type="ECO:0000256" key="5">
    <source>
        <dbReference type="ARBA" id="ARBA00055861"/>
    </source>
</evidence>
<evidence type="ECO:0000256" key="1">
    <source>
        <dbReference type="ARBA" id="ARBA00006823"/>
    </source>
</evidence>
<evidence type="ECO:0000313" key="7">
    <source>
        <dbReference type="EMBL" id="KAI5612936.1"/>
    </source>
</evidence>
<comment type="function">
    <text evidence="5">Acts as a chaperone during the assembly of the 26S proteasome, specifically of the base subcomplex of the PA700/19S regulatory complex (RC). In the initial step of the base subcomplex assembly is part of an intermediate PSMD5:PSMC2:PSMC1:PSMD2 module which probably assembles with a PSMD10:PSMC4:PSMC5:PAAF1 module followed by dissociation of PSMD5.</text>
</comment>
<comment type="similarity">
    <text evidence="1">Belongs to the proteasome subunit S5B/HSM3 family.</text>
</comment>
<keyword evidence="4" id="KW-0143">Chaperone</keyword>
<dbReference type="PANTHER" id="PTHR13554">
    <property type="entry name" value="26S PROTEASOME NON-ATPASE REGULATORY SUBUNIT 5-RELATED"/>
    <property type="match status" value="1"/>
</dbReference>
<dbReference type="GO" id="GO:0043248">
    <property type="term" value="P:proteasome assembly"/>
    <property type="evidence" value="ECO:0007669"/>
    <property type="project" value="InterPro"/>
</dbReference>
<dbReference type="GO" id="GO:0005829">
    <property type="term" value="C:cytosol"/>
    <property type="evidence" value="ECO:0007669"/>
    <property type="project" value="TreeGrafter"/>
</dbReference>
<gene>
    <name evidence="7" type="ORF">C0J50_4668</name>
</gene>
<dbReference type="Pfam" id="PF10508">
    <property type="entry name" value="Proteasom_PSMB"/>
    <property type="match status" value="1"/>
</dbReference>
<reference evidence="7" key="1">
    <citation type="submission" date="2018-07" db="EMBL/GenBank/DDBJ databases">
        <title>Comparative genomics of catfishes provides insights into carnivory and benthic adaptation.</title>
        <authorList>
            <person name="Zhang Y."/>
            <person name="Wang D."/>
            <person name="Peng Z."/>
            <person name="Zheng S."/>
            <person name="Shao F."/>
            <person name="Tao W."/>
        </authorList>
    </citation>
    <scope>NUCLEOTIDE SEQUENCE</scope>
    <source>
        <strain evidence="7">Chongqing</strain>
    </source>
</reference>
<dbReference type="FunFam" id="1.25.10.10:FF:000208">
    <property type="entry name" value="26S proteasome non-ATPase regulatory subunit 5"/>
    <property type="match status" value="1"/>
</dbReference>
<comment type="subunit">
    <text evidence="6">Interacts with PSMC1, PSMC2, PSMD1 and PSMD6. Part of transient complex containing PSMD5, PSMC2, PSMC1 and PSMD2 formed during the assembly of the 26S proteasome.</text>
</comment>
<proteinExistence type="inferred from homology"/>
<dbReference type="SUPFAM" id="SSF48371">
    <property type="entry name" value="ARM repeat"/>
    <property type="match status" value="1"/>
</dbReference>
<keyword evidence="8" id="KW-1185">Reference proteome</keyword>
<protein>
    <recommendedName>
        <fullName evidence="2">26S proteasome non-ATPase regulatory subunit 5</fullName>
    </recommendedName>
</protein>
<dbReference type="InterPro" id="IPR019538">
    <property type="entry name" value="PSMD5"/>
</dbReference>